<organism evidence="1 2">
    <name type="scientific">Undibacterium luofuense</name>
    <dbReference type="NCBI Taxonomy" id="2828733"/>
    <lineage>
        <taxon>Bacteria</taxon>
        <taxon>Pseudomonadati</taxon>
        <taxon>Pseudomonadota</taxon>
        <taxon>Betaproteobacteria</taxon>
        <taxon>Burkholderiales</taxon>
        <taxon>Oxalobacteraceae</taxon>
        <taxon>Undibacterium</taxon>
    </lineage>
</organism>
<protein>
    <submittedName>
        <fullName evidence="1">Uncharacterized protein</fullName>
    </submittedName>
</protein>
<dbReference type="Gene3D" id="2.130.10.30">
    <property type="entry name" value="Regulator of chromosome condensation 1/beta-lactamase-inhibitor protein II"/>
    <property type="match status" value="2"/>
</dbReference>
<gene>
    <name evidence="1" type="ORF">KDM89_02620</name>
</gene>
<accession>A0A941DHH3</accession>
<dbReference type="Proteomes" id="UP000680067">
    <property type="component" value="Unassembled WGS sequence"/>
</dbReference>
<dbReference type="AlphaFoldDB" id="A0A941DHH3"/>
<dbReference type="RefSeq" id="WP_212686363.1">
    <property type="nucleotide sequence ID" value="NZ_JAGSPN010000001.1"/>
</dbReference>
<dbReference type="EMBL" id="JAGSPN010000001">
    <property type="protein sequence ID" value="MBR7781022.1"/>
    <property type="molecule type" value="Genomic_DNA"/>
</dbReference>
<proteinExistence type="predicted"/>
<name>A0A941DHH3_9BURK</name>
<dbReference type="SUPFAM" id="SSF50985">
    <property type="entry name" value="RCC1/BLIP-II"/>
    <property type="match status" value="2"/>
</dbReference>
<sequence>MRLRHWPARPAIALLTISAMLGGCGGNGDKDQIRSAVCNRVNDLFASQMGCNATPAKPVVSIDVFGARGQTLIARVSTGTCTETPKIAWSNSSGQSLGTDLTLEDSTPDSKLTISATCGTGSATQTLAANSVSTAGAAFAVLQNGKVYLWGSPEWGGAYTPVESISNISKIIATERGFAALLADNNVMSWGPDAITIEKPADATSGQTPKATGALQNLKDIQSGYNAFFATRQDGSFVAWGNLYSVTQDDYFPLNHSQLGLTAEQITALSNFRSVAYTESAYALIAADGTVQSFGEADSGGNSYKIGSQKLRRVAGNRYDFVAQTEDGNMVGWGSGYSSPLYTSSGTQLSNVSSFVLNGYSGAAIDSSAKAQAFGSLAYIESADSSAVAAQLSDVKSIVASEYSFAALKKDGTVVHWGDSPRMQASFDAVKSKLTQVIRLFANDQAFVALKSDGTVVSWGDAEKGGDSSAVSADLNNVLTITGNQYAFAALRSDGSVVSWGMQSKGGNSSSVKARLANVRAIYGTAFGGFLAVTKSGDYVTWGDAWAGGDSSRVSGKLTAIPYYAQ</sequence>
<dbReference type="PROSITE" id="PS51257">
    <property type="entry name" value="PROKAR_LIPOPROTEIN"/>
    <property type="match status" value="1"/>
</dbReference>
<dbReference type="PANTHER" id="PTHR45982">
    <property type="entry name" value="REGULATOR OF CHROMOSOME CONDENSATION"/>
    <property type="match status" value="1"/>
</dbReference>
<comment type="caution">
    <text evidence="1">The sequence shown here is derived from an EMBL/GenBank/DDBJ whole genome shotgun (WGS) entry which is preliminary data.</text>
</comment>
<dbReference type="InterPro" id="IPR051553">
    <property type="entry name" value="Ran_GTPase-activating"/>
</dbReference>
<dbReference type="InterPro" id="IPR009091">
    <property type="entry name" value="RCC1/BLIP-II"/>
</dbReference>
<dbReference type="PANTHER" id="PTHR45982:SF1">
    <property type="entry name" value="REGULATOR OF CHROMOSOME CONDENSATION"/>
    <property type="match status" value="1"/>
</dbReference>
<reference evidence="1" key="1">
    <citation type="submission" date="2021-04" db="EMBL/GenBank/DDBJ databases">
        <title>novel species isolated from subtropical streams in China.</title>
        <authorList>
            <person name="Lu H."/>
        </authorList>
    </citation>
    <scope>NUCLEOTIDE SEQUENCE</scope>
    <source>
        <strain evidence="1">LFS511W</strain>
    </source>
</reference>
<keyword evidence="2" id="KW-1185">Reference proteome</keyword>
<evidence type="ECO:0000313" key="2">
    <source>
        <dbReference type="Proteomes" id="UP000680067"/>
    </source>
</evidence>
<evidence type="ECO:0000313" key="1">
    <source>
        <dbReference type="EMBL" id="MBR7781022.1"/>
    </source>
</evidence>